<protein>
    <submittedName>
        <fullName evidence="1">OR9I1 isoform 3</fullName>
    </submittedName>
</protein>
<accession>A0A2J8SNI2</accession>
<dbReference type="AlphaFoldDB" id="A0A2J8SNI2"/>
<proteinExistence type="predicted"/>
<organism evidence="1">
    <name type="scientific">Pongo abelii</name>
    <name type="common">Sumatran orangutan</name>
    <name type="synonym">Pongo pygmaeus abelii</name>
    <dbReference type="NCBI Taxonomy" id="9601"/>
    <lineage>
        <taxon>Eukaryota</taxon>
        <taxon>Metazoa</taxon>
        <taxon>Chordata</taxon>
        <taxon>Craniata</taxon>
        <taxon>Vertebrata</taxon>
        <taxon>Euteleostomi</taxon>
        <taxon>Mammalia</taxon>
        <taxon>Eutheria</taxon>
        <taxon>Euarchontoglires</taxon>
        <taxon>Primates</taxon>
        <taxon>Haplorrhini</taxon>
        <taxon>Catarrhini</taxon>
        <taxon>Hominidae</taxon>
        <taxon>Pongo</taxon>
    </lineage>
</organism>
<reference evidence="1" key="1">
    <citation type="submission" date="2017-12" db="EMBL/GenBank/DDBJ databases">
        <title>High-resolution comparative analysis of great ape genomes.</title>
        <authorList>
            <person name="Pollen A."/>
            <person name="Hastie A."/>
            <person name="Hormozdiari F."/>
            <person name="Dougherty M."/>
            <person name="Liu R."/>
            <person name="Chaisson M."/>
            <person name="Hoppe E."/>
            <person name="Hill C."/>
            <person name="Pang A."/>
            <person name="Hillier L."/>
            <person name="Baker C."/>
            <person name="Armstrong J."/>
            <person name="Shendure J."/>
            <person name="Paten B."/>
            <person name="Wilson R."/>
            <person name="Chao H."/>
            <person name="Schneider V."/>
            <person name="Ventura M."/>
            <person name="Kronenberg Z."/>
            <person name="Murali S."/>
            <person name="Gordon D."/>
            <person name="Cantsilieris S."/>
            <person name="Munson K."/>
            <person name="Nelson B."/>
            <person name="Raja A."/>
            <person name="Underwood J."/>
            <person name="Diekhans M."/>
            <person name="Fiddes I."/>
            <person name="Haussler D."/>
            <person name="Eichler E."/>
        </authorList>
    </citation>
    <scope>NUCLEOTIDE SEQUENCE [LARGE SCALE GENOMIC DNA]</scope>
    <source>
        <strain evidence="1">Susie</strain>
    </source>
</reference>
<sequence>LCWSLVVGAYVWGVRSHPAYHVHLHPLLL</sequence>
<name>A0A2J8SNI2_PONAB</name>
<comment type="caution">
    <text evidence="1">The sequence shown here is derived from an EMBL/GenBank/DDBJ whole genome shotgun (WGS) entry which is preliminary data.</text>
</comment>
<feature type="non-terminal residue" evidence="1">
    <location>
        <position position="1"/>
    </location>
</feature>
<evidence type="ECO:0000313" key="1">
    <source>
        <dbReference type="EMBL" id="PNJ22334.1"/>
    </source>
</evidence>
<gene>
    <name evidence="1" type="ORF">CR201_G0041746</name>
</gene>
<dbReference type="EMBL" id="NDHI03003558">
    <property type="protein sequence ID" value="PNJ22334.1"/>
    <property type="molecule type" value="Genomic_DNA"/>
</dbReference>